<dbReference type="RefSeq" id="WP_194844798.1">
    <property type="nucleotide sequence ID" value="NZ_CP075585.1"/>
</dbReference>
<gene>
    <name evidence="3" type="ORF">RHAB15C_0000990</name>
</gene>
<dbReference type="Pfam" id="PF14237">
    <property type="entry name" value="GYF_2"/>
    <property type="match status" value="1"/>
</dbReference>
<proteinExistence type="predicted"/>
<keyword evidence="1" id="KW-1133">Transmembrane helix</keyword>
<feature type="domain" description="GYF" evidence="2">
    <location>
        <begin position="77"/>
        <end position="124"/>
    </location>
</feature>
<keyword evidence="4" id="KW-1185">Reference proteome</keyword>
<evidence type="ECO:0000313" key="4">
    <source>
        <dbReference type="Proteomes" id="UP000822862"/>
    </source>
</evidence>
<dbReference type="EMBL" id="CP075585">
    <property type="protein sequence ID" value="QZA59106.1"/>
    <property type="molecule type" value="Genomic_DNA"/>
</dbReference>
<dbReference type="Proteomes" id="UP000822862">
    <property type="component" value="Chromosome"/>
</dbReference>
<organism evidence="3 4">
    <name type="scientific">Candidatus Rhabdochlamydia porcellionis</name>
    <dbReference type="NCBI Taxonomy" id="225148"/>
    <lineage>
        <taxon>Bacteria</taxon>
        <taxon>Pseudomonadati</taxon>
        <taxon>Chlamydiota</taxon>
        <taxon>Chlamydiia</taxon>
        <taxon>Parachlamydiales</taxon>
        <taxon>Candidatus Rhabdochlamydiaceae</taxon>
        <taxon>Candidatus Rhabdochlamydia</taxon>
    </lineage>
</organism>
<evidence type="ECO:0000259" key="2">
    <source>
        <dbReference type="Pfam" id="PF14237"/>
    </source>
</evidence>
<keyword evidence="1" id="KW-0472">Membrane</keyword>
<accession>A0ABX8Z0B3</accession>
<evidence type="ECO:0000256" key="1">
    <source>
        <dbReference type="SAM" id="Phobius"/>
    </source>
</evidence>
<name>A0ABX8Z0B3_9BACT</name>
<keyword evidence="1" id="KW-0812">Transmembrane</keyword>
<protein>
    <submittedName>
        <fullName evidence="3">GYF domain 2</fullName>
    </submittedName>
</protein>
<reference evidence="3 4" key="1">
    <citation type="submission" date="2021-05" db="EMBL/GenBank/DDBJ databases">
        <title>Ecology and evolution of chlamydial symbionts of arthropods.</title>
        <authorList>
            <person name="Halter T."/>
            <person name="Sixt B.S."/>
            <person name="Toenshoff E.R."/>
            <person name="Koestlbacher S."/>
            <person name="Schulz F."/>
            <person name="Kostanjsek R."/>
            <person name="Collingro A."/>
            <person name="Hendrickx F."/>
            <person name="Horn M."/>
        </authorList>
    </citation>
    <scope>NUCLEOTIDE SEQUENCE [LARGE SCALE GENOMIC DNA]</scope>
    <source>
        <strain evidence="3 4">15C</strain>
    </source>
</reference>
<dbReference type="InterPro" id="IPR025640">
    <property type="entry name" value="GYF_2"/>
</dbReference>
<sequence>MTLLLYITISLFWGWITARFAQKKGLNPKKWYIAGVLFCALAFIAVLFRRKKNLKIPDPVHKPALIPIHPLQRENLWYYLDETGQQFGPINFQALANAWEDEKIKEESYVWNEDLGDWKKFKEIIQITTLKI</sequence>
<feature type="transmembrane region" description="Helical" evidence="1">
    <location>
        <begin position="31"/>
        <end position="48"/>
    </location>
</feature>
<evidence type="ECO:0000313" key="3">
    <source>
        <dbReference type="EMBL" id="QZA59106.1"/>
    </source>
</evidence>